<evidence type="ECO:0000259" key="2">
    <source>
        <dbReference type="PROSITE" id="PS51832"/>
    </source>
</evidence>
<dbReference type="SMART" id="SM00471">
    <property type="entry name" value="HDc"/>
    <property type="match status" value="1"/>
</dbReference>
<dbReference type="RefSeq" id="WP_092506208.1">
    <property type="nucleotide sequence ID" value="NZ_FOEH01000008.1"/>
</dbReference>
<dbReference type="CDD" id="cd00077">
    <property type="entry name" value="HDc"/>
    <property type="match status" value="1"/>
</dbReference>
<feature type="transmembrane region" description="Helical" evidence="1">
    <location>
        <begin position="87"/>
        <end position="104"/>
    </location>
</feature>
<name>A0A1H9K810_9BACI</name>
<keyword evidence="1" id="KW-1133">Transmembrane helix</keyword>
<dbReference type="PANTHER" id="PTHR43155">
    <property type="entry name" value="CYCLIC DI-GMP PHOSPHODIESTERASE PA4108-RELATED"/>
    <property type="match status" value="1"/>
</dbReference>
<feature type="transmembrane region" description="Helical" evidence="1">
    <location>
        <begin position="157"/>
        <end position="174"/>
    </location>
</feature>
<dbReference type="InterPro" id="IPR003607">
    <property type="entry name" value="HD/PDEase_dom"/>
</dbReference>
<evidence type="ECO:0000256" key="1">
    <source>
        <dbReference type="SAM" id="Phobius"/>
    </source>
</evidence>
<reference evidence="3 4" key="1">
    <citation type="submission" date="2016-10" db="EMBL/GenBank/DDBJ databases">
        <authorList>
            <person name="Varghese N."/>
            <person name="Submissions S."/>
        </authorList>
    </citation>
    <scope>NUCLEOTIDE SEQUENCE [LARGE SCALE GENOMIC DNA]</scope>
    <source>
        <strain evidence="3 4">CGMCC 1.7734</strain>
    </source>
</reference>
<gene>
    <name evidence="3" type="ORF">SAMN05216232_3775</name>
</gene>
<dbReference type="InterPro" id="IPR037522">
    <property type="entry name" value="HD_GYP_dom"/>
</dbReference>
<comment type="caution">
    <text evidence="3">The sequence shown here is derived from an EMBL/GenBank/DDBJ whole genome shotgun (WGS) entry which is preliminary data.</text>
</comment>
<dbReference type="Gene3D" id="1.10.3210.10">
    <property type="entry name" value="Hypothetical protein af1432"/>
    <property type="match status" value="1"/>
</dbReference>
<dbReference type="PROSITE" id="PS51832">
    <property type="entry name" value="HD_GYP"/>
    <property type="match status" value="1"/>
</dbReference>
<keyword evidence="1" id="KW-0472">Membrane</keyword>
<dbReference type="NCBIfam" id="TIGR00277">
    <property type="entry name" value="HDIG"/>
    <property type="match status" value="1"/>
</dbReference>
<accession>A0A1H9K810</accession>
<keyword evidence="4" id="KW-1185">Reference proteome</keyword>
<dbReference type="Pfam" id="PF20971">
    <property type="entry name" value="MASE12"/>
    <property type="match status" value="1"/>
</dbReference>
<protein>
    <submittedName>
        <fullName evidence="3">HDIG domain-containing protein</fullName>
    </submittedName>
</protein>
<feature type="transmembrane region" description="Helical" evidence="1">
    <location>
        <begin position="58"/>
        <end position="75"/>
    </location>
</feature>
<dbReference type="SUPFAM" id="SSF109604">
    <property type="entry name" value="HD-domain/PDEase-like"/>
    <property type="match status" value="1"/>
</dbReference>
<dbReference type="Pfam" id="PF13487">
    <property type="entry name" value="HD_5"/>
    <property type="match status" value="1"/>
</dbReference>
<feature type="transmembrane region" description="Helical" evidence="1">
    <location>
        <begin position="110"/>
        <end position="128"/>
    </location>
</feature>
<evidence type="ECO:0000313" key="3">
    <source>
        <dbReference type="EMBL" id="SEQ95067.1"/>
    </source>
</evidence>
<dbReference type="InterPro" id="IPR048436">
    <property type="entry name" value="MASE12"/>
</dbReference>
<organism evidence="3 4">
    <name type="scientific">Virgibacillus subterraneus</name>
    <dbReference type="NCBI Taxonomy" id="621109"/>
    <lineage>
        <taxon>Bacteria</taxon>
        <taxon>Bacillati</taxon>
        <taxon>Bacillota</taxon>
        <taxon>Bacilli</taxon>
        <taxon>Bacillales</taxon>
        <taxon>Bacillaceae</taxon>
        <taxon>Virgibacillus</taxon>
    </lineage>
</organism>
<evidence type="ECO:0000313" key="4">
    <source>
        <dbReference type="Proteomes" id="UP000198733"/>
    </source>
</evidence>
<sequence>MQNQLRNSTLLIEEKRTTIWFLWLFYIIYFVYDVFYFYILPDNPWSEGLGLPTYGFNYIMYLVMFVLLPISYYLIKNNKPGSIKYIYFITFTLFNIVNDIWVYSGNDAPYGSGNVIEIVIVLFSPIFVNKKFFNLVFLGTILKFIVVGLAIQDPLVILPLLMVGILAMIAYILLNRFLSYVSAVESSYDKQLEGIVKGIIATLELKDPYTRGHSERVAEYAMELAKATGEIKDDELKSFYYACLLHDIGKVHIPDYILTKPEKLTAEEFDLIKTHPSVGANAVQQVEGIADNIDVIYHHHERWDGKGYPDGLKGKETHLLPRVTAIADAFDAMTSSRSYRSALPLEEAYNQIIAGRGTQFDPELVDLFEHVFPSWADYHNNYNNKDDSLEETATTN</sequence>
<feature type="domain" description="HD-GYP" evidence="2">
    <location>
        <begin position="188"/>
        <end position="384"/>
    </location>
</feature>
<feature type="transmembrane region" description="Helical" evidence="1">
    <location>
        <begin position="135"/>
        <end position="151"/>
    </location>
</feature>
<dbReference type="InterPro" id="IPR006675">
    <property type="entry name" value="HDIG_dom"/>
</dbReference>
<proteinExistence type="predicted"/>
<dbReference type="EMBL" id="FOEH01000008">
    <property type="protein sequence ID" value="SEQ95067.1"/>
    <property type="molecule type" value="Genomic_DNA"/>
</dbReference>
<dbReference type="Proteomes" id="UP000198733">
    <property type="component" value="Unassembled WGS sequence"/>
</dbReference>
<keyword evidence="1" id="KW-0812">Transmembrane</keyword>
<feature type="transmembrane region" description="Helical" evidence="1">
    <location>
        <begin position="20"/>
        <end position="38"/>
    </location>
</feature>